<evidence type="ECO:0000256" key="6">
    <source>
        <dbReference type="ARBA" id="ARBA00023136"/>
    </source>
</evidence>
<feature type="transmembrane region" description="Helical" evidence="7">
    <location>
        <begin position="90"/>
        <end position="108"/>
    </location>
</feature>
<dbReference type="InterPro" id="IPR005115">
    <property type="entry name" value="Gly_transporter"/>
</dbReference>
<keyword evidence="5 7" id="KW-1133">Transmembrane helix</keyword>
<dbReference type="PANTHER" id="PTHR30506:SF3">
    <property type="entry name" value="UPF0126 INNER MEMBRANE PROTEIN YADS-RELATED"/>
    <property type="match status" value="1"/>
</dbReference>
<comment type="subcellular location">
    <subcellularLocation>
        <location evidence="1">Cell membrane</location>
        <topology evidence="1">Multi-pass membrane protein</topology>
    </subcellularLocation>
</comment>
<dbReference type="PANTHER" id="PTHR30506">
    <property type="entry name" value="INNER MEMBRANE PROTEIN"/>
    <property type="match status" value="1"/>
</dbReference>
<protein>
    <submittedName>
        <fullName evidence="9">Trimeric intracellular cation channel family protein</fullName>
    </submittedName>
</protein>
<dbReference type="GO" id="GO:0005886">
    <property type="term" value="C:plasma membrane"/>
    <property type="evidence" value="ECO:0007669"/>
    <property type="project" value="UniProtKB-SubCell"/>
</dbReference>
<dbReference type="RefSeq" id="WP_139757779.1">
    <property type="nucleotide sequence ID" value="NZ_CP039852.1"/>
</dbReference>
<feature type="transmembrane region" description="Helical" evidence="7">
    <location>
        <begin position="172"/>
        <end position="191"/>
    </location>
</feature>
<dbReference type="KEGG" id="salk:FBQ74_16890"/>
<feature type="transmembrane region" description="Helical" evidence="7">
    <location>
        <begin position="66"/>
        <end position="83"/>
    </location>
</feature>
<keyword evidence="4 7" id="KW-0812">Transmembrane</keyword>
<feature type="domain" description="Glycine transporter" evidence="8">
    <location>
        <begin position="8"/>
        <end position="80"/>
    </location>
</feature>
<evidence type="ECO:0000256" key="5">
    <source>
        <dbReference type="ARBA" id="ARBA00022989"/>
    </source>
</evidence>
<evidence type="ECO:0000313" key="10">
    <source>
        <dbReference type="Proteomes" id="UP000304912"/>
    </source>
</evidence>
<evidence type="ECO:0000256" key="1">
    <source>
        <dbReference type="ARBA" id="ARBA00004651"/>
    </source>
</evidence>
<evidence type="ECO:0000313" key="9">
    <source>
        <dbReference type="EMBL" id="QCZ95049.1"/>
    </source>
</evidence>
<keyword evidence="10" id="KW-1185">Reference proteome</keyword>
<gene>
    <name evidence="9" type="ORF">FBQ74_16890</name>
</gene>
<evidence type="ECO:0000256" key="3">
    <source>
        <dbReference type="ARBA" id="ARBA00022475"/>
    </source>
</evidence>
<dbReference type="Proteomes" id="UP000304912">
    <property type="component" value="Chromosome"/>
</dbReference>
<sequence>MIESWIHVLNLAGVAVCAISGTLMAFQKRMDGFGVVVLASATAVGGGTLRDMMLDLPVFWIEDTDYLYVTCIAALITIIWLRLTSLFPYHYLLVADAFGLALFNVVGIEKALGTGAGMAVAIAMGTITGVFGGLLRDVICREVPLVLSGELYAITCIVGGGAYALFYTLQLPDIWCVVAALVTTVCLRLGAMRWHWELPVFRSE</sequence>
<reference evidence="9 10" key="1">
    <citation type="submission" date="2019-04" db="EMBL/GenBank/DDBJ databases">
        <title>Salinimonas iocasae sp. nov., a halophilic bacterium isolated from the outer tube casing of tubeworms in Okinawa Trough.</title>
        <authorList>
            <person name="Zhang H."/>
            <person name="Wang H."/>
            <person name="Li C."/>
        </authorList>
    </citation>
    <scope>NUCLEOTIDE SEQUENCE [LARGE SCALE GENOMIC DNA]</scope>
    <source>
        <strain evidence="9 10">KX18D6</strain>
    </source>
</reference>
<name>A0A5B7YK03_9ALTE</name>
<dbReference type="Pfam" id="PF03458">
    <property type="entry name" value="Gly_transporter"/>
    <property type="match status" value="2"/>
</dbReference>
<keyword evidence="6 7" id="KW-0472">Membrane</keyword>
<feature type="transmembrane region" description="Helical" evidence="7">
    <location>
        <begin position="6"/>
        <end position="26"/>
    </location>
</feature>
<evidence type="ECO:0000256" key="4">
    <source>
        <dbReference type="ARBA" id="ARBA00022692"/>
    </source>
</evidence>
<proteinExistence type="inferred from homology"/>
<feature type="transmembrane region" description="Helical" evidence="7">
    <location>
        <begin position="147"/>
        <end position="166"/>
    </location>
</feature>
<evidence type="ECO:0000256" key="7">
    <source>
        <dbReference type="SAM" id="Phobius"/>
    </source>
</evidence>
<comment type="similarity">
    <text evidence="2">Belongs to the UPF0126 family.</text>
</comment>
<feature type="transmembrane region" description="Helical" evidence="7">
    <location>
        <begin position="33"/>
        <end position="54"/>
    </location>
</feature>
<dbReference type="EMBL" id="CP039852">
    <property type="protein sequence ID" value="QCZ95049.1"/>
    <property type="molecule type" value="Genomic_DNA"/>
</dbReference>
<accession>A0A5B7YK03</accession>
<keyword evidence="3" id="KW-1003">Cell membrane</keyword>
<evidence type="ECO:0000259" key="8">
    <source>
        <dbReference type="Pfam" id="PF03458"/>
    </source>
</evidence>
<organism evidence="9 10">
    <name type="scientific">Salinimonas iocasae</name>
    <dbReference type="NCBI Taxonomy" id="2572577"/>
    <lineage>
        <taxon>Bacteria</taxon>
        <taxon>Pseudomonadati</taxon>
        <taxon>Pseudomonadota</taxon>
        <taxon>Gammaproteobacteria</taxon>
        <taxon>Alteromonadales</taxon>
        <taxon>Alteromonadaceae</taxon>
        <taxon>Alteromonas/Salinimonas group</taxon>
        <taxon>Salinimonas</taxon>
    </lineage>
</organism>
<dbReference type="OrthoDB" id="9791874at2"/>
<feature type="transmembrane region" description="Helical" evidence="7">
    <location>
        <begin position="114"/>
        <end position="135"/>
    </location>
</feature>
<evidence type="ECO:0000256" key="2">
    <source>
        <dbReference type="ARBA" id="ARBA00008193"/>
    </source>
</evidence>
<feature type="domain" description="Glycine transporter" evidence="8">
    <location>
        <begin position="94"/>
        <end position="167"/>
    </location>
</feature>
<dbReference type="AlphaFoldDB" id="A0A5B7YK03"/>